<reference evidence="2 3" key="1">
    <citation type="submission" date="2023-07" db="EMBL/GenBank/DDBJ databases">
        <title>Sorghum-associated microbial communities from plants grown in Nebraska, USA.</title>
        <authorList>
            <person name="Schachtman D."/>
        </authorList>
    </citation>
    <scope>NUCLEOTIDE SEQUENCE [LARGE SCALE GENOMIC DNA]</scope>
    <source>
        <strain evidence="2 3">CC60</strain>
    </source>
</reference>
<name>A0ABT9SV12_9GAMM</name>
<protein>
    <submittedName>
        <fullName evidence="2">Uncharacterized protein</fullName>
    </submittedName>
</protein>
<accession>A0ABT9SV12</accession>
<dbReference type="RefSeq" id="WP_306846879.1">
    <property type="nucleotide sequence ID" value="NZ_JAUSSK010000001.1"/>
</dbReference>
<evidence type="ECO:0000313" key="2">
    <source>
        <dbReference type="EMBL" id="MDQ0008226.1"/>
    </source>
</evidence>
<keyword evidence="3" id="KW-1185">Reference proteome</keyword>
<evidence type="ECO:0000313" key="3">
    <source>
        <dbReference type="Proteomes" id="UP001237737"/>
    </source>
</evidence>
<gene>
    <name evidence="2" type="ORF">J2T07_000385</name>
</gene>
<organism evidence="2 3">
    <name type="scientific">Luteibacter jiangsuensis</name>
    <dbReference type="NCBI Taxonomy" id="637577"/>
    <lineage>
        <taxon>Bacteria</taxon>
        <taxon>Pseudomonadati</taxon>
        <taxon>Pseudomonadota</taxon>
        <taxon>Gammaproteobacteria</taxon>
        <taxon>Lysobacterales</taxon>
        <taxon>Rhodanobacteraceae</taxon>
        <taxon>Luteibacter</taxon>
    </lineage>
</organism>
<feature type="region of interest" description="Disordered" evidence="1">
    <location>
        <begin position="1"/>
        <end position="45"/>
    </location>
</feature>
<comment type="caution">
    <text evidence="2">The sequence shown here is derived from an EMBL/GenBank/DDBJ whole genome shotgun (WGS) entry which is preliminary data.</text>
</comment>
<evidence type="ECO:0000256" key="1">
    <source>
        <dbReference type="SAM" id="MobiDB-lite"/>
    </source>
</evidence>
<proteinExistence type="predicted"/>
<dbReference type="Proteomes" id="UP001237737">
    <property type="component" value="Unassembled WGS sequence"/>
</dbReference>
<feature type="compositionally biased region" description="Low complexity" evidence="1">
    <location>
        <begin position="30"/>
        <end position="45"/>
    </location>
</feature>
<sequence length="45" mass="4903">MSNALEKGSATERLRKKRLDRCSNGTAKLPAGAPAARFRAASWQE</sequence>
<dbReference type="EMBL" id="JAUSSK010000001">
    <property type="protein sequence ID" value="MDQ0008226.1"/>
    <property type="molecule type" value="Genomic_DNA"/>
</dbReference>